<protein>
    <submittedName>
        <fullName evidence="3">RidA family protein</fullName>
    </submittedName>
</protein>
<accession>A0ABS9K808</accession>
<sequence>MDLNSQKTTRKSAIKSMFSGILAAGAGLFGISQAKAANTQNDNSIKTIADKDQQGEVPLFSSVKVHNGLVYVAGKGEHGEGDITVHTNSVLDQIEEALEGAGSSMEKVLKVNVYLHDIRDYDGLNTAYRGRFGDSPPVRTTVSCYGGIPGNSLVEIDCIATL</sequence>
<dbReference type="CDD" id="cd00448">
    <property type="entry name" value="YjgF_YER057c_UK114_family"/>
    <property type="match status" value="1"/>
</dbReference>
<dbReference type="Proteomes" id="UP001165366">
    <property type="component" value="Unassembled WGS sequence"/>
</dbReference>
<dbReference type="SUPFAM" id="SSF55298">
    <property type="entry name" value="YjgF-like"/>
    <property type="match status" value="1"/>
</dbReference>
<dbReference type="PANTHER" id="PTHR11803:SF58">
    <property type="entry name" value="PROTEIN HMF1-RELATED"/>
    <property type="match status" value="1"/>
</dbReference>
<dbReference type="InterPro" id="IPR035959">
    <property type="entry name" value="RutC-like_sf"/>
</dbReference>
<dbReference type="InterPro" id="IPR006175">
    <property type="entry name" value="YjgF/YER057c/UK114"/>
</dbReference>
<reference evidence="3" key="2">
    <citation type="submission" date="2024-05" db="EMBL/GenBank/DDBJ databases">
        <title>Rhodohalobacter halophilus gen. nov., sp. nov., a moderately halophilic member of the family Balneolaceae.</title>
        <authorList>
            <person name="Xia J."/>
        </authorList>
    </citation>
    <scope>NUCLEOTIDE SEQUENCE</scope>
    <source>
        <strain evidence="3">WB101</strain>
    </source>
</reference>
<dbReference type="PANTHER" id="PTHR11803">
    <property type="entry name" value="2-IMINOBUTANOATE/2-IMINOPROPANOATE DEAMINASE RIDA"/>
    <property type="match status" value="1"/>
</dbReference>
<name>A0ABS9K808_9BACT</name>
<keyword evidence="2" id="KW-0732">Signal</keyword>
<dbReference type="Gene3D" id="3.30.1330.40">
    <property type="entry name" value="RutC-like"/>
    <property type="match status" value="1"/>
</dbReference>
<organism evidence="3 4">
    <name type="scientific">Rhodohalobacter sulfatireducens</name>
    <dbReference type="NCBI Taxonomy" id="2911366"/>
    <lineage>
        <taxon>Bacteria</taxon>
        <taxon>Pseudomonadati</taxon>
        <taxon>Balneolota</taxon>
        <taxon>Balneolia</taxon>
        <taxon>Balneolales</taxon>
        <taxon>Balneolaceae</taxon>
        <taxon>Rhodohalobacter</taxon>
    </lineage>
</organism>
<evidence type="ECO:0000313" key="3">
    <source>
        <dbReference type="EMBL" id="MCG2586990.1"/>
    </source>
</evidence>
<evidence type="ECO:0000256" key="1">
    <source>
        <dbReference type="ARBA" id="ARBA00010552"/>
    </source>
</evidence>
<feature type="signal peptide" evidence="2">
    <location>
        <begin position="1"/>
        <end position="36"/>
    </location>
</feature>
<dbReference type="Pfam" id="PF01042">
    <property type="entry name" value="Ribonuc_L-PSP"/>
    <property type="match status" value="1"/>
</dbReference>
<keyword evidence="4" id="KW-1185">Reference proteome</keyword>
<evidence type="ECO:0000256" key="2">
    <source>
        <dbReference type="SAM" id="SignalP"/>
    </source>
</evidence>
<reference evidence="3" key="1">
    <citation type="submission" date="2022-01" db="EMBL/GenBank/DDBJ databases">
        <authorList>
            <person name="Wang Y."/>
        </authorList>
    </citation>
    <scope>NUCLEOTIDE SEQUENCE</scope>
    <source>
        <strain evidence="3">WB101</strain>
    </source>
</reference>
<evidence type="ECO:0000313" key="4">
    <source>
        <dbReference type="Proteomes" id="UP001165366"/>
    </source>
</evidence>
<comment type="caution">
    <text evidence="3">The sequence shown here is derived from an EMBL/GenBank/DDBJ whole genome shotgun (WGS) entry which is preliminary data.</text>
</comment>
<gene>
    <name evidence="3" type="ORF">L6773_00330</name>
</gene>
<proteinExistence type="inferred from homology"/>
<dbReference type="EMBL" id="JAKLWS010000001">
    <property type="protein sequence ID" value="MCG2586990.1"/>
    <property type="molecule type" value="Genomic_DNA"/>
</dbReference>
<dbReference type="RefSeq" id="WP_237851840.1">
    <property type="nucleotide sequence ID" value="NZ_JAKLWS010000001.1"/>
</dbReference>
<comment type="similarity">
    <text evidence="1">Belongs to the RutC family.</text>
</comment>
<feature type="chain" id="PRO_5046269583" evidence="2">
    <location>
        <begin position="37"/>
        <end position="162"/>
    </location>
</feature>